<dbReference type="InterPro" id="IPR050741">
    <property type="entry name" value="Acyl-CoA_dehydrogenase"/>
</dbReference>
<dbReference type="Gene3D" id="1.20.140.10">
    <property type="entry name" value="Butyryl-CoA Dehydrogenase, subunit A, domain 3"/>
    <property type="match status" value="1"/>
</dbReference>
<evidence type="ECO:0000256" key="4">
    <source>
        <dbReference type="ARBA" id="ARBA00022630"/>
    </source>
</evidence>
<gene>
    <name evidence="11" type="ordered locus">Haur_5209</name>
</gene>
<dbReference type="SUPFAM" id="SSF56645">
    <property type="entry name" value="Acyl-CoA dehydrogenase NM domain-like"/>
    <property type="match status" value="1"/>
</dbReference>
<dbReference type="Pfam" id="PF02771">
    <property type="entry name" value="Acyl-CoA_dh_N"/>
    <property type="match status" value="1"/>
</dbReference>
<feature type="domain" description="Acyl-CoA dehydrogenase/oxidase C-terminal" evidence="8">
    <location>
        <begin position="230"/>
        <end position="378"/>
    </location>
</feature>
<evidence type="ECO:0000313" key="12">
    <source>
        <dbReference type="Proteomes" id="UP000000787"/>
    </source>
</evidence>
<dbReference type="BioCyc" id="HAUR316274:GHYA-5271-MONOMER"/>
<dbReference type="GO" id="GO:0050660">
    <property type="term" value="F:flavin adenine dinucleotide binding"/>
    <property type="evidence" value="ECO:0007669"/>
    <property type="project" value="InterPro"/>
</dbReference>
<dbReference type="EMBL" id="CP000876">
    <property type="protein sequence ID" value="ABX07836.1"/>
    <property type="molecule type" value="Genomic_DNA"/>
</dbReference>
<dbReference type="HOGENOM" id="CLU_018204_3_5_0"/>
<dbReference type="AlphaFoldDB" id="A9B922"/>
<dbReference type="GO" id="GO:0003995">
    <property type="term" value="F:acyl-CoA dehydrogenase activity"/>
    <property type="evidence" value="ECO:0007669"/>
    <property type="project" value="InterPro"/>
</dbReference>
<evidence type="ECO:0000256" key="2">
    <source>
        <dbReference type="ARBA" id="ARBA00009347"/>
    </source>
</evidence>
<dbReference type="PANTHER" id="PTHR48083:SF2">
    <property type="entry name" value="MEDIUM-CHAIN SPECIFIC ACYL-COA DEHYDROGENASE, MITOCHONDRIAL"/>
    <property type="match status" value="1"/>
</dbReference>
<dbReference type="InterPro" id="IPR006091">
    <property type="entry name" value="Acyl-CoA_Oxase/DH_mid-dom"/>
</dbReference>
<comment type="similarity">
    <text evidence="2 7">Belongs to the acyl-CoA dehydrogenase family.</text>
</comment>
<feature type="domain" description="Acyl-CoA dehydrogenase/oxidase N-terminal" evidence="10">
    <location>
        <begin position="12"/>
        <end position="121"/>
    </location>
</feature>
<feature type="domain" description="Acyl-CoA oxidase/dehydrogenase middle" evidence="9">
    <location>
        <begin position="126"/>
        <end position="216"/>
    </location>
</feature>
<evidence type="ECO:0000256" key="3">
    <source>
        <dbReference type="ARBA" id="ARBA00019125"/>
    </source>
</evidence>
<dbReference type="InterPro" id="IPR009075">
    <property type="entry name" value="AcylCo_DH/oxidase_C"/>
</dbReference>
<dbReference type="InterPro" id="IPR013786">
    <property type="entry name" value="AcylCoA_DH/ox_N"/>
</dbReference>
<keyword evidence="5 7" id="KW-0274">FAD</keyword>
<dbReference type="InterPro" id="IPR009100">
    <property type="entry name" value="AcylCoA_DH/oxidase_NM_dom_sf"/>
</dbReference>
<proteinExistence type="inferred from homology"/>
<dbReference type="PANTHER" id="PTHR48083">
    <property type="entry name" value="MEDIUM-CHAIN SPECIFIC ACYL-COA DEHYDROGENASE, MITOCHONDRIAL-RELATED"/>
    <property type="match status" value="1"/>
</dbReference>
<keyword evidence="12" id="KW-1185">Reference proteome</keyword>
<evidence type="ECO:0000313" key="11">
    <source>
        <dbReference type="EMBL" id="ABX07836.1"/>
    </source>
</evidence>
<dbReference type="InParanoid" id="A9B922"/>
<dbReference type="PROSITE" id="PS00072">
    <property type="entry name" value="ACYL_COA_DH_1"/>
    <property type="match status" value="1"/>
</dbReference>
<dbReference type="InterPro" id="IPR046373">
    <property type="entry name" value="Acyl-CoA_Oxase/DH_mid-dom_sf"/>
</dbReference>
<dbReference type="Gene3D" id="1.10.540.10">
    <property type="entry name" value="Acyl-CoA dehydrogenase/oxidase, N-terminal domain"/>
    <property type="match status" value="1"/>
</dbReference>
<evidence type="ECO:0000256" key="6">
    <source>
        <dbReference type="ARBA" id="ARBA00023002"/>
    </source>
</evidence>
<dbReference type="InterPro" id="IPR037069">
    <property type="entry name" value="AcylCoA_DH/ox_N_sf"/>
</dbReference>
<evidence type="ECO:0000256" key="7">
    <source>
        <dbReference type="RuleBase" id="RU362125"/>
    </source>
</evidence>
<dbReference type="Proteomes" id="UP000000787">
    <property type="component" value="Plasmid pHAU01"/>
</dbReference>
<dbReference type="Gene3D" id="2.40.110.10">
    <property type="entry name" value="Butyryl-CoA Dehydrogenase, subunit A, domain 2"/>
    <property type="match status" value="1"/>
</dbReference>
<dbReference type="Pfam" id="PF02770">
    <property type="entry name" value="Acyl-CoA_dh_M"/>
    <property type="match status" value="1"/>
</dbReference>
<keyword evidence="6 7" id="KW-0560">Oxidoreductase</keyword>
<dbReference type="GO" id="GO:0005737">
    <property type="term" value="C:cytoplasm"/>
    <property type="evidence" value="ECO:0007669"/>
    <property type="project" value="TreeGrafter"/>
</dbReference>
<dbReference type="Pfam" id="PF00441">
    <property type="entry name" value="Acyl-CoA_dh_1"/>
    <property type="match status" value="1"/>
</dbReference>
<accession>A9B922</accession>
<dbReference type="KEGG" id="hau:Haur_5209"/>
<evidence type="ECO:0000259" key="8">
    <source>
        <dbReference type="Pfam" id="PF00441"/>
    </source>
</evidence>
<reference evidence="11 12" key="1">
    <citation type="journal article" date="2011" name="Stand. Genomic Sci.">
        <title>Complete genome sequence of the filamentous gliding predatory bacterium Herpetosiphon aurantiacus type strain (114-95(T)).</title>
        <authorList>
            <person name="Kiss H."/>
            <person name="Nett M."/>
            <person name="Domin N."/>
            <person name="Martin K."/>
            <person name="Maresca J.A."/>
            <person name="Copeland A."/>
            <person name="Lapidus A."/>
            <person name="Lucas S."/>
            <person name="Berry K.W."/>
            <person name="Glavina Del Rio T."/>
            <person name="Dalin E."/>
            <person name="Tice H."/>
            <person name="Pitluck S."/>
            <person name="Richardson P."/>
            <person name="Bruce D."/>
            <person name="Goodwin L."/>
            <person name="Han C."/>
            <person name="Detter J.C."/>
            <person name="Schmutz J."/>
            <person name="Brettin T."/>
            <person name="Land M."/>
            <person name="Hauser L."/>
            <person name="Kyrpides N.C."/>
            <person name="Ivanova N."/>
            <person name="Goker M."/>
            <person name="Woyke T."/>
            <person name="Klenk H.P."/>
            <person name="Bryant D.A."/>
        </authorList>
    </citation>
    <scope>NUCLEOTIDE SEQUENCE [LARGE SCALE GENOMIC DNA]</scope>
    <source>
        <strain evidence="12">ATCC 23779 / DSM 785 / 114-95</strain>
        <plasmid evidence="11">pHAU01</plasmid>
    </source>
</reference>
<comment type="cofactor">
    <cofactor evidence="1 7">
        <name>FAD</name>
        <dbReference type="ChEBI" id="CHEBI:57692"/>
    </cofactor>
</comment>
<dbReference type="SUPFAM" id="SSF47203">
    <property type="entry name" value="Acyl-CoA dehydrogenase C-terminal domain-like"/>
    <property type="match status" value="1"/>
</dbReference>
<evidence type="ECO:0000259" key="10">
    <source>
        <dbReference type="Pfam" id="PF02771"/>
    </source>
</evidence>
<evidence type="ECO:0000256" key="5">
    <source>
        <dbReference type="ARBA" id="ARBA00022827"/>
    </source>
</evidence>
<geneLocation type="plasmid" evidence="11 12">
    <name>pHAU01</name>
</geneLocation>
<keyword evidence="11" id="KW-0614">Plasmid</keyword>
<keyword evidence="4 7" id="KW-0285">Flavoprotein</keyword>
<dbReference type="InterPro" id="IPR036250">
    <property type="entry name" value="AcylCo_DH-like_C"/>
</dbReference>
<evidence type="ECO:0000259" key="9">
    <source>
        <dbReference type="Pfam" id="PF02770"/>
    </source>
</evidence>
<dbReference type="GO" id="GO:0033539">
    <property type="term" value="P:fatty acid beta-oxidation using acyl-CoA dehydrogenase"/>
    <property type="evidence" value="ECO:0007669"/>
    <property type="project" value="TreeGrafter"/>
</dbReference>
<dbReference type="InterPro" id="IPR006089">
    <property type="entry name" value="Acyl-CoA_DH_CS"/>
</dbReference>
<evidence type="ECO:0000256" key="1">
    <source>
        <dbReference type="ARBA" id="ARBA00001974"/>
    </source>
</evidence>
<protein>
    <recommendedName>
        <fullName evidence="3">Medium-chain specific acyl-CoA dehydrogenase, mitochondrial</fullName>
    </recommendedName>
</protein>
<sequence length="395" mass="44219">MLFDKPMPYWNDHHQRLQQEIRTFVEHVATPIWHSRLPHDERFPWAARVAAAKVGLTGIDLSPAYGGRNADFVSQGIAFEECGRLDIDARELIGSGHGAIIARHGSPDLKEHWLPRIIRGEALIGVGITEEEAGSDIRSMKTMISSNGNCYAVHGKKSYISRINEAAAFIIFGKTHPDDTHLSAILVDTQNNPAIERTEIPTMGVRGWSYGSITIHDDCVPKENMLGVIDEGFSIFEEHFSNWRIFMALLCLGAAAASMHEVIAYSQTRYSFNSPIAKFQSIMFAIAESMSAIYTARLLCYQSLWLKDNGYDNATEAAMSKLVAVKIAFDAVNGALQIMGARGYTNQYFFEKRLRDIRGFMIADGTNEIMKSIISKDIFGKDMYNTMIGRGRKYE</sequence>
<organism evidence="11 12">
    <name type="scientific">Herpetosiphon aurantiacus (strain ATCC 23779 / DSM 785 / 114-95)</name>
    <dbReference type="NCBI Taxonomy" id="316274"/>
    <lineage>
        <taxon>Bacteria</taxon>
        <taxon>Bacillati</taxon>
        <taxon>Chloroflexota</taxon>
        <taxon>Chloroflexia</taxon>
        <taxon>Herpetosiphonales</taxon>
        <taxon>Herpetosiphonaceae</taxon>
        <taxon>Herpetosiphon</taxon>
    </lineage>
</organism>
<name>A9B922_HERA2</name>